<name>A0A0S4M5F1_9BURK</name>
<dbReference type="EMBL" id="LN906597">
    <property type="protein sequence ID" value="CUT18303.1"/>
    <property type="molecule type" value="Genomic_DNA"/>
</dbReference>
<protein>
    <submittedName>
        <fullName evidence="1">Uncharacterized protein</fullName>
    </submittedName>
</protein>
<gene>
    <name evidence="1" type="ORF">Ark11_1505</name>
</gene>
<dbReference type="Proteomes" id="UP000198651">
    <property type="component" value="Chromosome I"/>
</dbReference>
<keyword evidence="2" id="KW-1185">Reference proteome</keyword>
<organism evidence="1 2">
    <name type="scientific">Candidatus Ichthyocystis hellenicum</name>
    <dbReference type="NCBI Taxonomy" id="1561003"/>
    <lineage>
        <taxon>Bacteria</taxon>
        <taxon>Pseudomonadati</taxon>
        <taxon>Pseudomonadota</taxon>
        <taxon>Betaproteobacteria</taxon>
        <taxon>Burkholderiales</taxon>
        <taxon>Candidatus Ichthyocystis</taxon>
    </lineage>
</organism>
<sequence length="50" mass="5761">MVVNYTITVIKIGTLFSAYTDYNFIIRCGDGEVIISIFFDDVFCFQRSHS</sequence>
<accession>A0A0S4M5F1</accession>
<evidence type="ECO:0000313" key="2">
    <source>
        <dbReference type="Proteomes" id="UP000198651"/>
    </source>
</evidence>
<evidence type="ECO:0000313" key="1">
    <source>
        <dbReference type="EMBL" id="CUT18303.1"/>
    </source>
</evidence>
<reference evidence="2" key="1">
    <citation type="submission" date="2015-11" db="EMBL/GenBank/DDBJ databases">
        <authorList>
            <person name="Seth-Smith H.M.B."/>
        </authorList>
    </citation>
    <scope>NUCLEOTIDE SEQUENCE [LARGE SCALE GENOMIC DNA]</scope>
    <source>
        <strain evidence="2">2013Ark11</strain>
    </source>
</reference>
<proteinExistence type="predicted"/>
<dbReference type="AlphaFoldDB" id="A0A0S4M5F1"/>